<dbReference type="FunFam" id="2.40.30.170:FF:000010">
    <property type="entry name" value="Efflux RND transporter periplasmic adaptor subunit"/>
    <property type="match status" value="1"/>
</dbReference>
<keyword evidence="2" id="KW-0175">Coiled coil</keyword>
<evidence type="ECO:0000259" key="3">
    <source>
        <dbReference type="Pfam" id="PF25917"/>
    </source>
</evidence>
<dbReference type="Gene3D" id="2.40.50.100">
    <property type="match status" value="1"/>
</dbReference>
<dbReference type="Proteomes" id="UP000029385">
    <property type="component" value="Unassembled WGS sequence"/>
</dbReference>
<dbReference type="PATRIC" id="fig|1121015.4.peg.2206"/>
<dbReference type="NCBIfam" id="TIGR01730">
    <property type="entry name" value="RND_mfp"/>
    <property type="match status" value="1"/>
</dbReference>
<dbReference type="EMBL" id="AVCI01000010">
    <property type="protein sequence ID" value="KFN42402.1"/>
    <property type="molecule type" value="Genomic_DNA"/>
</dbReference>
<dbReference type="GO" id="GO:0015562">
    <property type="term" value="F:efflux transmembrane transporter activity"/>
    <property type="evidence" value="ECO:0007669"/>
    <property type="project" value="TreeGrafter"/>
</dbReference>
<gene>
    <name evidence="6" type="ORF">N789_13675</name>
</gene>
<name>A0A091ATB5_9GAMM</name>
<dbReference type="SUPFAM" id="SSF111369">
    <property type="entry name" value="HlyD-like secretion proteins"/>
    <property type="match status" value="1"/>
</dbReference>
<dbReference type="Gene3D" id="2.40.420.20">
    <property type="match status" value="1"/>
</dbReference>
<feature type="domain" description="CusB-like beta-barrel" evidence="4">
    <location>
        <begin position="164"/>
        <end position="235"/>
    </location>
</feature>
<dbReference type="InterPro" id="IPR058637">
    <property type="entry name" value="YknX-like_C"/>
</dbReference>
<dbReference type="RefSeq" id="WP_051130494.1">
    <property type="nucleotide sequence ID" value="NZ_ATVD01000007.1"/>
</dbReference>
<evidence type="ECO:0000256" key="1">
    <source>
        <dbReference type="ARBA" id="ARBA00009477"/>
    </source>
</evidence>
<dbReference type="InterPro" id="IPR058625">
    <property type="entry name" value="MdtA-like_BSH"/>
</dbReference>
<accession>A0A091ATB5</accession>
<evidence type="ECO:0008006" key="8">
    <source>
        <dbReference type="Google" id="ProtNLM"/>
    </source>
</evidence>
<organism evidence="6 7">
    <name type="scientific">Arenimonas oryziterrae DSM 21050 = YC6267</name>
    <dbReference type="NCBI Taxonomy" id="1121015"/>
    <lineage>
        <taxon>Bacteria</taxon>
        <taxon>Pseudomonadati</taxon>
        <taxon>Pseudomonadota</taxon>
        <taxon>Gammaproteobacteria</taxon>
        <taxon>Lysobacterales</taxon>
        <taxon>Lysobacteraceae</taxon>
        <taxon>Arenimonas</taxon>
    </lineage>
</organism>
<dbReference type="Gene3D" id="1.10.287.470">
    <property type="entry name" value="Helix hairpin bin"/>
    <property type="match status" value="1"/>
</dbReference>
<comment type="caution">
    <text evidence="6">The sequence shown here is derived from an EMBL/GenBank/DDBJ whole genome shotgun (WGS) entry which is preliminary data.</text>
</comment>
<dbReference type="eggNOG" id="COG0845">
    <property type="taxonomic scope" value="Bacteria"/>
</dbReference>
<feature type="coiled-coil region" evidence="2">
    <location>
        <begin position="64"/>
        <end position="91"/>
    </location>
</feature>
<dbReference type="AlphaFoldDB" id="A0A091ATB5"/>
<evidence type="ECO:0000313" key="6">
    <source>
        <dbReference type="EMBL" id="KFN42402.1"/>
    </source>
</evidence>
<evidence type="ECO:0000259" key="4">
    <source>
        <dbReference type="Pfam" id="PF25954"/>
    </source>
</evidence>
<evidence type="ECO:0000313" key="7">
    <source>
        <dbReference type="Proteomes" id="UP000029385"/>
    </source>
</evidence>
<dbReference type="PANTHER" id="PTHR30469:SF11">
    <property type="entry name" value="BLL4320 PROTEIN"/>
    <property type="match status" value="1"/>
</dbReference>
<dbReference type="InterPro" id="IPR058792">
    <property type="entry name" value="Beta-barrel_RND_2"/>
</dbReference>
<dbReference type="PANTHER" id="PTHR30469">
    <property type="entry name" value="MULTIDRUG RESISTANCE PROTEIN MDTA"/>
    <property type="match status" value="1"/>
</dbReference>
<reference evidence="6 7" key="1">
    <citation type="submission" date="2013-09" db="EMBL/GenBank/DDBJ databases">
        <title>Genome sequencing of Arenimonas oryziterrae.</title>
        <authorList>
            <person name="Chen F."/>
            <person name="Wang G."/>
        </authorList>
    </citation>
    <scope>NUCLEOTIDE SEQUENCE [LARGE SCALE GENOMIC DNA]</scope>
    <source>
        <strain evidence="6 7">YC6267</strain>
    </source>
</reference>
<sequence>MPPTQVETAKVEARALPSQFETVGSLRADESAVIRPEIAGKIERIGFTEGQRVSAGSLLFSLDAALTQADLNEANANLENSRRANTRANELAGKQLVARADVDQTRASLGVDQARAASARTRLEKTQIRAPFDGVVGLREVSVGDYVTAGQALVDLVRMDPMEVDFRVPEVQLGKMKVGQAVNLSVDAYPGETFAGEVVAIAPTIDAAGRSASLRARVANADLKLRPGLFARVQVVFGTNAKALMVPEQAIWPNGEQKMVFVVVDGIAKLVPVTLGARQPGWVEIVEGLKAGDEVITSGQQKIGDGAKVATAAAPPAPAAAPAAH</sequence>
<proteinExistence type="inferred from homology"/>
<evidence type="ECO:0000259" key="5">
    <source>
        <dbReference type="Pfam" id="PF25989"/>
    </source>
</evidence>
<dbReference type="InterPro" id="IPR006143">
    <property type="entry name" value="RND_pump_MFP"/>
</dbReference>
<dbReference type="Gene3D" id="2.40.30.170">
    <property type="match status" value="1"/>
</dbReference>
<dbReference type="GO" id="GO:1990281">
    <property type="term" value="C:efflux pump complex"/>
    <property type="evidence" value="ECO:0007669"/>
    <property type="project" value="TreeGrafter"/>
</dbReference>
<feature type="domain" description="YknX-like C-terminal permuted SH3-like" evidence="5">
    <location>
        <begin position="243"/>
        <end position="310"/>
    </location>
</feature>
<evidence type="ECO:0000256" key="2">
    <source>
        <dbReference type="SAM" id="Coils"/>
    </source>
</evidence>
<dbReference type="Pfam" id="PF25989">
    <property type="entry name" value="YknX_C"/>
    <property type="match status" value="1"/>
</dbReference>
<protein>
    <recommendedName>
        <fullName evidence="8">RND efflux pump membrane fusion protein barrel-sandwich domain-containing protein</fullName>
    </recommendedName>
</protein>
<dbReference type="Pfam" id="PF25917">
    <property type="entry name" value="BSH_RND"/>
    <property type="match status" value="1"/>
</dbReference>
<keyword evidence="7" id="KW-1185">Reference proteome</keyword>
<dbReference type="Pfam" id="PF25954">
    <property type="entry name" value="Beta-barrel_RND_2"/>
    <property type="match status" value="1"/>
</dbReference>
<comment type="similarity">
    <text evidence="1">Belongs to the membrane fusion protein (MFP) (TC 8.A.1) family.</text>
</comment>
<dbReference type="STRING" id="1121015.GCA_000420545_02785"/>
<feature type="domain" description="Multidrug resistance protein MdtA-like barrel-sandwich hybrid" evidence="3">
    <location>
        <begin position="31"/>
        <end position="154"/>
    </location>
</feature>